<feature type="binding site" evidence="14">
    <location>
        <begin position="166"/>
        <end position="169"/>
    </location>
    <ligand>
        <name>GTP</name>
        <dbReference type="ChEBI" id="CHEBI:37565"/>
        <label>1</label>
    </ligand>
</feature>
<evidence type="ECO:0000256" key="14">
    <source>
        <dbReference type="PIRSR" id="PIRSR603373-1"/>
    </source>
</evidence>
<keyword evidence="15" id="KW-0479">Metal-binding</keyword>
<evidence type="ECO:0000313" key="20">
    <source>
        <dbReference type="Proteomes" id="UP000265724"/>
    </source>
</evidence>
<keyword evidence="3" id="KW-1003">Cell membrane</keyword>
<feature type="binding site" evidence="14">
    <location>
        <begin position="85"/>
        <end position="89"/>
    </location>
    <ligand>
        <name>GTP</name>
        <dbReference type="ChEBI" id="CHEBI:37565"/>
        <label>1</label>
    </ligand>
</feature>
<dbReference type="InterPro" id="IPR027417">
    <property type="entry name" value="P-loop_NTPase"/>
</dbReference>
<sequence length="697" mass="75828">MQPSIRRTRRGRSPWSVCCSRARHCPEGPCHTGEPVVECCEVTPRVVRGERFDLTIALAGNANVGKSVIFNALTGMNQIIGNWPGKTVELAEGSFDYKGKHIRVVDLPGIYSLSTYSQEEVVSREFIAEAQPDVVVNVVDSTVLERNLYFTLQLRELGTPLVTALNLIDLAVREGLVIDEAKLSSLLGVPVVRTSGAAGKGLDALVDACLATAGRPPVAPLTYGKEVEGAILAVETELSTIALPDNLVHYAPRFLAIKMLEGDAEIVGRCGACASVTAMAAKLAHDLEQIHGESGASIMSAERYSACARIVAASVRRPERRDDAPGDRLDKVLLHRVFGWVVLVAVMFAVFGLIFVLGGRLSSTLDALFSSLQKVFMALPIVPWLRDFLWGGILQGILAGVSVALPYIVPFYIILSFLENSGYLARMAFLTDAIMHRMGLHGKAFIPIILGFGCNVPAVLGTRIMERDRDRFIAGVLATLVPCSARTVVILGLVGAFMGFWPALSLYIISLIIVFIVGRVLNRFIPGTNPGLIMEMPKLKWPPLRITLKQTWFRLKDFVIFAFPIIAAGSIVLYVVDKLGWLIPLTTWAAPFTQGVLGLPPVALVVLIFGVLRKELALIMLATLMHTSQFGTVMTPQQMYVFALIVMLYVPCVSTIAALKREFGNRRAALVSAGEIVLALTLGAMVNWGWNLVSLLR</sequence>
<evidence type="ECO:0000256" key="7">
    <source>
        <dbReference type="ARBA" id="ARBA00022989"/>
    </source>
</evidence>
<dbReference type="InterPro" id="IPR041069">
    <property type="entry name" value="FeoB_Cyto"/>
</dbReference>
<gene>
    <name evidence="18" type="primary">feoB</name>
    <name evidence="19" type="ORF">SMC2_01445</name>
    <name evidence="18" type="ORF">SMC3_01065</name>
</gene>
<comment type="caution">
    <text evidence="18">The sequence shown here is derived from an EMBL/GenBank/DDBJ whole genome shotgun (WGS) entry which is preliminary data.</text>
</comment>
<feature type="binding site" evidence="14">
    <location>
        <begin position="106"/>
        <end position="109"/>
    </location>
    <ligand>
        <name>GTP</name>
        <dbReference type="ChEBI" id="CHEBI:37565"/>
        <label>1</label>
    </ligand>
</feature>
<evidence type="ECO:0000256" key="3">
    <source>
        <dbReference type="ARBA" id="ARBA00022475"/>
    </source>
</evidence>
<evidence type="ECO:0000313" key="21">
    <source>
        <dbReference type="Proteomes" id="UP000266042"/>
    </source>
</evidence>
<feature type="binding site" evidence="14">
    <location>
        <begin position="195"/>
        <end position="197"/>
    </location>
    <ligand>
        <name>GTP</name>
        <dbReference type="ChEBI" id="CHEBI:37565"/>
        <label>1</label>
    </ligand>
</feature>
<feature type="binding site" evidence="15">
    <location>
        <position position="72"/>
    </location>
    <ligand>
        <name>Mg(2+)</name>
        <dbReference type="ChEBI" id="CHEBI:18420"/>
        <label>2</label>
    </ligand>
</feature>
<evidence type="ECO:0000259" key="17">
    <source>
        <dbReference type="PROSITE" id="PS51711"/>
    </source>
</evidence>
<keyword evidence="11 16" id="KW-0472">Membrane</keyword>
<evidence type="ECO:0000256" key="9">
    <source>
        <dbReference type="ARBA" id="ARBA00023065"/>
    </source>
</evidence>
<keyword evidence="6 14" id="KW-0547">Nucleotide-binding</keyword>
<keyword evidence="20" id="KW-1185">Reference proteome</keyword>
<dbReference type="SUPFAM" id="SSF52540">
    <property type="entry name" value="P-loop containing nucleoside triphosphate hydrolases"/>
    <property type="match status" value="1"/>
</dbReference>
<protein>
    <recommendedName>
        <fullName evidence="12 13">Ferrous iron transport protein B</fullName>
    </recommendedName>
</protein>
<evidence type="ECO:0000256" key="1">
    <source>
        <dbReference type="ARBA" id="ARBA00004651"/>
    </source>
</evidence>
<dbReference type="PANTHER" id="PTHR43185:SF1">
    <property type="entry name" value="FE(2+) TRANSPORTER FEOB"/>
    <property type="match status" value="1"/>
</dbReference>
<evidence type="ECO:0000313" key="19">
    <source>
        <dbReference type="EMBL" id="RIE15343.1"/>
    </source>
</evidence>
<dbReference type="Gene3D" id="1.10.287.1770">
    <property type="match status" value="1"/>
</dbReference>
<feature type="transmembrane region" description="Helical" evidence="16">
    <location>
        <begin position="588"/>
        <end position="609"/>
    </location>
</feature>
<evidence type="ECO:0000256" key="4">
    <source>
        <dbReference type="ARBA" id="ARBA00022496"/>
    </source>
</evidence>
<dbReference type="Proteomes" id="UP000265724">
    <property type="component" value="Unassembled WGS sequence"/>
</dbReference>
<dbReference type="Pfam" id="PF02421">
    <property type="entry name" value="FeoB_N"/>
    <property type="match status" value="1"/>
</dbReference>
<name>A0A398DH06_9BACT</name>
<accession>A0A398DH06</accession>
<dbReference type="PROSITE" id="PS51711">
    <property type="entry name" value="G_FEOB"/>
    <property type="match status" value="1"/>
</dbReference>
<dbReference type="Pfam" id="PF17910">
    <property type="entry name" value="FeoB_Cyto"/>
    <property type="match status" value="1"/>
</dbReference>
<comment type="subcellular location">
    <subcellularLocation>
        <location evidence="16">Cell inner membrane</location>
        <topology evidence="16">Multi-pass membrane protein</topology>
    </subcellularLocation>
    <subcellularLocation>
        <location evidence="1">Cell membrane</location>
        <topology evidence="1">Multi-pass membrane protein</topology>
    </subcellularLocation>
</comment>
<dbReference type="EMBL" id="QXIW01000006">
    <property type="protein sequence ID" value="RIE14822.1"/>
    <property type="molecule type" value="Genomic_DNA"/>
</dbReference>
<dbReference type="InterPro" id="IPR011642">
    <property type="entry name" value="Gate_dom"/>
</dbReference>
<dbReference type="GO" id="GO:0005886">
    <property type="term" value="C:plasma membrane"/>
    <property type="evidence" value="ECO:0007669"/>
    <property type="project" value="UniProtKB-SubCell"/>
</dbReference>
<feature type="transmembrane region" description="Helical" evidence="16">
    <location>
        <begin position="438"/>
        <end position="460"/>
    </location>
</feature>
<dbReference type="InterPro" id="IPR011640">
    <property type="entry name" value="Fe2_transport_prot_B_C"/>
</dbReference>
<dbReference type="GO" id="GO:0005525">
    <property type="term" value="F:GTP binding"/>
    <property type="evidence" value="ECO:0007669"/>
    <property type="project" value="UniProtKB-KW"/>
</dbReference>
<keyword evidence="2 16" id="KW-0813">Transport</keyword>
<keyword evidence="15" id="KW-0460">Magnesium</keyword>
<dbReference type="CDD" id="cd01879">
    <property type="entry name" value="FeoB"/>
    <property type="match status" value="1"/>
</dbReference>
<comment type="similarity">
    <text evidence="16">Belongs to the TRAFAC class TrmE-Era-EngA-EngB-Septin-like GTPase superfamily. FeoB GTPase (TC 9.A.8) family.</text>
</comment>
<dbReference type="GO" id="GO:0015093">
    <property type="term" value="F:ferrous iron transmembrane transporter activity"/>
    <property type="evidence" value="ECO:0007669"/>
    <property type="project" value="UniProtKB-UniRule"/>
</dbReference>
<dbReference type="AlphaFoldDB" id="A0A398DH06"/>
<dbReference type="NCBIfam" id="TIGR00437">
    <property type="entry name" value="feoB"/>
    <property type="match status" value="1"/>
</dbReference>
<feature type="binding site" evidence="15">
    <location>
        <position position="75"/>
    </location>
    <ligand>
        <name>Mg(2+)</name>
        <dbReference type="ChEBI" id="CHEBI:18420"/>
        <label>2</label>
    </ligand>
</feature>
<evidence type="ECO:0000256" key="2">
    <source>
        <dbReference type="ARBA" id="ARBA00022448"/>
    </source>
</evidence>
<evidence type="ECO:0000313" key="18">
    <source>
        <dbReference type="EMBL" id="RIE14822.1"/>
    </source>
</evidence>
<dbReference type="Proteomes" id="UP000266042">
    <property type="component" value="Unassembled WGS sequence"/>
</dbReference>
<evidence type="ECO:0000256" key="11">
    <source>
        <dbReference type="ARBA" id="ARBA00023136"/>
    </source>
</evidence>
<dbReference type="GO" id="GO:0046872">
    <property type="term" value="F:metal ion binding"/>
    <property type="evidence" value="ECO:0007669"/>
    <property type="project" value="UniProtKB-KW"/>
</dbReference>
<feature type="transmembrane region" description="Helical" evidence="16">
    <location>
        <begin position="668"/>
        <end position="690"/>
    </location>
</feature>
<dbReference type="Pfam" id="PF07670">
    <property type="entry name" value="Gate"/>
    <property type="match status" value="2"/>
</dbReference>
<keyword evidence="9" id="KW-0406">Ion transport</keyword>
<keyword evidence="4 16" id="KW-0410">Iron transport</keyword>
<organism evidence="18 21">
    <name type="scientific">Candidatus Cryosericum hinesii</name>
    <dbReference type="NCBI Taxonomy" id="2290915"/>
    <lineage>
        <taxon>Bacteria</taxon>
        <taxon>Pseudomonadati</taxon>
        <taxon>Caldisericota/Cryosericota group</taxon>
        <taxon>Candidatus Cryosericota</taxon>
        <taxon>Candidatus Cryosericia</taxon>
        <taxon>Candidatus Cryosericales</taxon>
        <taxon>Candidatus Cryosericaceae</taxon>
        <taxon>Candidatus Cryosericum</taxon>
    </lineage>
</organism>
<feature type="transmembrane region" description="Helical" evidence="16">
    <location>
        <begin position="500"/>
        <end position="521"/>
    </location>
</feature>
<dbReference type="InterPro" id="IPR003373">
    <property type="entry name" value="Fe2_transport_prot-B"/>
</dbReference>
<feature type="binding site" evidence="14">
    <location>
        <begin position="60"/>
        <end position="67"/>
    </location>
    <ligand>
        <name>GTP</name>
        <dbReference type="ChEBI" id="CHEBI:37565"/>
        <label>1</label>
    </ligand>
</feature>
<feature type="binding site" evidence="15">
    <location>
        <position position="74"/>
    </location>
    <ligand>
        <name>Mg(2+)</name>
        <dbReference type="ChEBI" id="CHEBI:18420"/>
        <label>2</label>
    </ligand>
</feature>
<dbReference type="Pfam" id="PF07664">
    <property type="entry name" value="FeoB_C"/>
    <property type="match status" value="1"/>
</dbReference>
<feature type="transmembrane region" description="Helical" evidence="16">
    <location>
        <begin position="472"/>
        <end position="494"/>
    </location>
</feature>
<keyword evidence="5 16" id="KW-0812">Transmembrane</keyword>
<evidence type="ECO:0000256" key="16">
    <source>
        <dbReference type="RuleBase" id="RU362098"/>
    </source>
</evidence>
<keyword evidence="7 16" id="KW-1133">Transmembrane helix</keyword>
<proteinExistence type="inferred from homology"/>
<evidence type="ECO:0000256" key="12">
    <source>
        <dbReference type="ARBA" id="ARBA00031200"/>
    </source>
</evidence>
<keyword evidence="10 14" id="KW-0342">GTP-binding</keyword>
<evidence type="ECO:0000256" key="6">
    <source>
        <dbReference type="ARBA" id="ARBA00022741"/>
    </source>
</evidence>
<dbReference type="InterPro" id="IPR030389">
    <property type="entry name" value="G_FEOB_dom"/>
</dbReference>
<dbReference type="InterPro" id="IPR050860">
    <property type="entry name" value="FeoB_GTPase"/>
</dbReference>
<feature type="transmembrane region" description="Helical" evidence="16">
    <location>
        <begin position="558"/>
        <end position="576"/>
    </location>
</feature>
<feature type="transmembrane region" description="Helical" evidence="16">
    <location>
        <begin position="397"/>
        <end position="418"/>
    </location>
</feature>
<evidence type="ECO:0000256" key="10">
    <source>
        <dbReference type="ARBA" id="ARBA00023134"/>
    </source>
</evidence>
<reference evidence="20 21" key="1">
    <citation type="submission" date="2018-09" db="EMBL/GenBank/DDBJ databases">
        <title>Discovery and Ecogenomic Context for Candidatus Cryosericales, a Global Caldiserica Order Active in Thawing Permafrost.</title>
        <authorList>
            <person name="Martinez M.A."/>
            <person name="Woodcroft B.J."/>
            <person name="Ignacio Espinoza J.C."/>
            <person name="Zayed A."/>
            <person name="Singleton C.M."/>
            <person name="Boyd J."/>
            <person name="Li Y.-F."/>
            <person name="Purvine S."/>
            <person name="Maughan H."/>
            <person name="Hodgkins S.B."/>
            <person name="Anderson D."/>
            <person name="Sederholm M."/>
            <person name="Temperton B."/>
            <person name="Saleska S.R."/>
            <person name="Tyson G.W."/>
            <person name="Rich V.I."/>
        </authorList>
    </citation>
    <scope>NUCLEOTIDE SEQUENCE [LARGE SCALE GENOMIC DNA]</scope>
    <source>
        <strain evidence="19 20">SMC2</strain>
        <strain evidence="18 21">SMC3</strain>
    </source>
</reference>
<dbReference type="EMBL" id="QXIX01000011">
    <property type="protein sequence ID" value="RIE15343.1"/>
    <property type="molecule type" value="Genomic_DNA"/>
</dbReference>
<feature type="domain" description="FeoB-type G" evidence="17">
    <location>
        <begin position="53"/>
        <end position="215"/>
    </location>
</feature>
<dbReference type="PANTHER" id="PTHR43185">
    <property type="entry name" value="FERROUS IRON TRANSPORT PROTEIN B"/>
    <property type="match status" value="1"/>
</dbReference>
<evidence type="ECO:0000256" key="8">
    <source>
        <dbReference type="ARBA" id="ARBA00023004"/>
    </source>
</evidence>
<keyword evidence="8 16" id="KW-0408">Iron</keyword>
<feature type="transmembrane region" description="Helical" evidence="16">
    <location>
        <begin position="640"/>
        <end position="659"/>
    </location>
</feature>
<feature type="transmembrane region" description="Helical" evidence="16">
    <location>
        <begin position="337"/>
        <end position="361"/>
    </location>
</feature>
<dbReference type="Gene3D" id="3.40.50.300">
    <property type="entry name" value="P-loop containing nucleotide triphosphate hydrolases"/>
    <property type="match status" value="1"/>
</dbReference>
<evidence type="ECO:0000256" key="15">
    <source>
        <dbReference type="PIRSR" id="PIRSR603373-2"/>
    </source>
</evidence>
<comment type="function">
    <text evidence="16">Probable transporter of a GTP-driven Fe(2+) uptake system.</text>
</comment>
<evidence type="ECO:0000256" key="13">
    <source>
        <dbReference type="NCBIfam" id="TIGR00437"/>
    </source>
</evidence>
<feature type="binding site" evidence="15">
    <location>
        <position position="71"/>
    </location>
    <ligand>
        <name>Mg(2+)</name>
        <dbReference type="ChEBI" id="CHEBI:18420"/>
        <label>2</label>
    </ligand>
</feature>
<evidence type="ECO:0000256" key="5">
    <source>
        <dbReference type="ARBA" id="ARBA00022692"/>
    </source>
</evidence>